<keyword evidence="9 11" id="KW-0472">Membrane</keyword>
<protein>
    <recommendedName>
        <fullName evidence="5 11">UDP-N-acetylglucosamine transferase subunit ALG14</fullName>
    </recommendedName>
    <alternativeName>
        <fullName evidence="10 11">Asparagine-linked glycosylation protein 14</fullName>
    </alternativeName>
</protein>
<evidence type="ECO:0000256" key="7">
    <source>
        <dbReference type="ARBA" id="ARBA00022824"/>
    </source>
</evidence>
<gene>
    <name evidence="11" type="primary">ALG14</name>
    <name evidence="12" type="ORF">SEPMUDRAFT_136659</name>
</gene>
<dbReference type="OMA" id="FSMLRRM"/>
<dbReference type="Pfam" id="PF08660">
    <property type="entry name" value="Alg14"/>
    <property type="match status" value="1"/>
</dbReference>
<name>M3CXW5_SPHMS</name>
<organism evidence="12 13">
    <name type="scientific">Sphaerulina musiva (strain SO2202)</name>
    <name type="common">Poplar stem canker fungus</name>
    <name type="synonym">Septoria musiva</name>
    <dbReference type="NCBI Taxonomy" id="692275"/>
    <lineage>
        <taxon>Eukaryota</taxon>
        <taxon>Fungi</taxon>
        <taxon>Dikarya</taxon>
        <taxon>Ascomycota</taxon>
        <taxon>Pezizomycotina</taxon>
        <taxon>Dothideomycetes</taxon>
        <taxon>Dothideomycetidae</taxon>
        <taxon>Mycosphaerellales</taxon>
        <taxon>Mycosphaerellaceae</taxon>
        <taxon>Sphaerulina</taxon>
    </lineage>
</organism>
<feature type="transmembrane region" description="Helical" evidence="11">
    <location>
        <begin position="187"/>
        <end position="209"/>
    </location>
</feature>
<dbReference type="InterPro" id="IPR013969">
    <property type="entry name" value="Oligosacch_biosynth_Alg14"/>
</dbReference>
<dbReference type="GeneID" id="27899925"/>
<dbReference type="PANTHER" id="PTHR12154:SF4">
    <property type="entry name" value="UDP-N-ACETYLGLUCOSAMINE TRANSFERASE SUBUNIT ALG14 HOMOLOG"/>
    <property type="match status" value="1"/>
</dbReference>
<evidence type="ECO:0000256" key="9">
    <source>
        <dbReference type="ARBA" id="ARBA00023136"/>
    </source>
</evidence>
<evidence type="ECO:0000256" key="3">
    <source>
        <dbReference type="ARBA" id="ARBA00009731"/>
    </source>
</evidence>
<dbReference type="RefSeq" id="XP_016756637.1">
    <property type="nucleotide sequence ID" value="XM_016902788.1"/>
</dbReference>
<dbReference type="OrthoDB" id="17098at2759"/>
<comment type="caution">
    <text evidence="11">Lacks conserved residue(s) required for the propagation of feature annotation.</text>
</comment>
<evidence type="ECO:0000256" key="6">
    <source>
        <dbReference type="ARBA" id="ARBA00022692"/>
    </source>
</evidence>
<evidence type="ECO:0000256" key="2">
    <source>
        <dbReference type="ARBA" id="ARBA00004590"/>
    </source>
</evidence>
<dbReference type="STRING" id="692275.M3CXW5"/>
<dbReference type="GO" id="GO:0006488">
    <property type="term" value="P:dolichol-linked oligosaccharide biosynthetic process"/>
    <property type="evidence" value="ECO:0007669"/>
    <property type="project" value="InterPro"/>
</dbReference>
<evidence type="ECO:0000256" key="8">
    <source>
        <dbReference type="ARBA" id="ARBA00022989"/>
    </source>
</evidence>
<evidence type="ECO:0000256" key="4">
    <source>
        <dbReference type="ARBA" id="ARBA00011335"/>
    </source>
</evidence>
<dbReference type="PANTHER" id="PTHR12154">
    <property type="entry name" value="GLYCOSYL TRANSFERASE-RELATED"/>
    <property type="match status" value="1"/>
</dbReference>
<keyword evidence="13" id="KW-1185">Reference proteome</keyword>
<evidence type="ECO:0000313" key="13">
    <source>
        <dbReference type="Proteomes" id="UP000016931"/>
    </source>
</evidence>
<feature type="transmembrane region" description="Helical" evidence="11">
    <location>
        <begin position="154"/>
        <end position="175"/>
    </location>
</feature>
<dbReference type="Proteomes" id="UP000016931">
    <property type="component" value="Unassembled WGS sequence"/>
</dbReference>
<dbReference type="GO" id="GO:0004577">
    <property type="term" value="F:N-acetylglucosaminyldiphosphodolichol N-acetylglucosaminyltransferase activity"/>
    <property type="evidence" value="ECO:0007669"/>
    <property type="project" value="TreeGrafter"/>
</dbReference>
<comment type="function">
    <text evidence="11">Involved in protein N-glycosylation. Essential for the second step of the dolichol-linked oligosaccharide pathway. Anchors the catalytic subunit ALG13 to the ER.</text>
</comment>
<evidence type="ECO:0000256" key="10">
    <source>
        <dbReference type="ARBA" id="ARBA00032062"/>
    </source>
</evidence>
<dbReference type="AlphaFoldDB" id="M3CXW5"/>
<keyword evidence="8 11" id="KW-1133">Transmembrane helix</keyword>
<evidence type="ECO:0000256" key="1">
    <source>
        <dbReference type="ARBA" id="ARBA00004389"/>
    </source>
</evidence>
<evidence type="ECO:0000256" key="11">
    <source>
        <dbReference type="RuleBase" id="RU362127"/>
    </source>
</evidence>
<keyword evidence="6 11" id="KW-0812">Transmembrane</keyword>
<feature type="transmembrane region" description="Helical" evidence="11">
    <location>
        <begin position="6"/>
        <end position="30"/>
    </location>
</feature>
<dbReference type="EMBL" id="KB456271">
    <property type="protein sequence ID" value="EMF08516.1"/>
    <property type="molecule type" value="Genomic_DNA"/>
</dbReference>
<dbReference type="GO" id="GO:0043541">
    <property type="term" value="C:UDP-N-acetylglucosamine transferase complex"/>
    <property type="evidence" value="ECO:0007669"/>
    <property type="project" value="TreeGrafter"/>
</dbReference>
<keyword evidence="7 11" id="KW-0256">Endoplasmic reticulum</keyword>
<dbReference type="GO" id="GO:0031965">
    <property type="term" value="C:nuclear membrane"/>
    <property type="evidence" value="ECO:0007669"/>
    <property type="project" value="UniProtKB-SubCell"/>
</dbReference>
<evidence type="ECO:0000313" key="12">
    <source>
        <dbReference type="EMBL" id="EMF08516.1"/>
    </source>
</evidence>
<proteinExistence type="inferred from homology"/>
<evidence type="ECO:0000256" key="5">
    <source>
        <dbReference type="ARBA" id="ARBA00017467"/>
    </source>
</evidence>
<comment type="subunit">
    <text evidence="4 11">Heterodimer with ALG13 to form a functional enzyme.</text>
</comment>
<dbReference type="Gene3D" id="3.40.50.2000">
    <property type="entry name" value="Glycogen Phosphorylase B"/>
    <property type="match status" value="1"/>
</dbReference>
<sequence>MDRPLLIYILLLVSSAFFLLSRLLTILNPARPKPFRPSRRHAQEPTHLLIVLGSGGHTAEMLAMLERSMTEPDHSLRLDLNDFRHRTWIVSSGDALSAERARDFERRVDELYEQRVSSNSVSESSASSTSWSEGGRGTFDIQTVPRAREIHQSLLTAPASCLRCFVACVMVLSQYTGGPGELDFPDLILVNGPATGTIVVLASLVLRFFEVWGCNWKGKMRTIYVESWARVKRLSLSGRLLESVVDRFLVQWPQLERPGGRAEFVGVLV</sequence>
<accession>M3CXW5</accession>
<comment type="similarity">
    <text evidence="3 11">Belongs to the ALG14 family.</text>
</comment>
<comment type="subcellular location">
    <subcellularLocation>
        <location evidence="1 11">Endoplasmic reticulum membrane</location>
        <topology evidence="1 11">Single-pass membrane protein</topology>
    </subcellularLocation>
    <subcellularLocation>
        <location evidence="2">Nucleus membrane</location>
        <topology evidence="2">Single-pass membrane protein</topology>
    </subcellularLocation>
</comment>
<reference evidence="12 13" key="1">
    <citation type="journal article" date="2012" name="PLoS Pathog.">
        <title>Diverse lifestyles and strategies of plant pathogenesis encoded in the genomes of eighteen Dothideomycetes fungi.</title>
        <authorList>
            <person name="Ohm R.A."/>
            <person name="Feau N."/>
            <person name="Henrissat B."/>
            <person name="Schoch C.L."/>
            <person name="Horwitz B.A."/>
            <person name="Barry K.W."/>
            <person name="Condon B.J."/>
            <person name="Copeland A.C."/>
            <person name="Dhillon B."/>
            <person name="Glaser F."/>
            <person name="Hesse C.N."/>
            <person name="Kosti I."/>
            <person name="LaButti K."/>
            <person name="Lindquist E.A."/>
            <person name="Lucas S."/>
            <person name="Salamov A.A."/>
            <person name="Bradshaw R.E."/>
            <person name="Ciuffetti L."/>
            <person name="Hamelin R.C."/>
            <person name="Kema G.H.J."/>
            <person name="Lawrence C."/>
            <person name="Scott J.A."/>
            <person name="Spatafora J.W."/>
            <person name="Turgeon B.G."/>
            <person name="de Wit P.J.G.M."/>
            <person name="Zhong S."/>
            <person name="Goodwin S.B."/>
            <person name="Grigoriev I.V."/>
        </authorList>
    </citation>
    <scope>NUCLEOTIDE SEQUENCE [LARGE SCALE GENOMIC DNA]</scope>
    <source>
        <strain evidence="12 13">SO2202</strain>
    </source>
</reference>
<dbReference type="eggNOG" id="KOG3339">
    <property type="taxonomic scope" value="Eukaryota"/>
</dbReference>
<keyword evidence="12" id="KW-0808">Transferase</keyword>
<dbReference type="HOGENOM" id="CLU_064541_0_0_1"/>